<protein>
    <recommendedName>
        <fullName evidence="2">VTT domain-containing protein</fullName>
    </recommendedName>
</protein>
<dbReference type="PANTHER" id="PTHR42709">
    <property type="entry name" value="ALKALINE PHOSPHATASE LIKE PROTEIN"/>
    <property type="match status" value="1"/>
</dbReference>
<dbReference type="InterPro" id="IPR032816">
    <property type="entry name" value="VTT_dom"/>
</dbReference>
<accession>A0A2G1QI94</accession>
<dbReference type="Pfam" id="PF09335">
    <property type="entry name" value="VTT_dom"/>
    <property type="match status" value="1"/>
</dbReference>
<dbReference type="AlphaFoldDB" id="A0A2G1QI94"/>
<dbReference type="PANTHER" id="PTHR42709:SF4">
    <property type="entry name" value="INNER MEMBRANE PROTEIN YQAA"/>
    <property type="match status" value="1"/>
</dbReference>
<dbReference type="EMBL" id="PDVP01000018">
    <property type="protein sequence ID" value="PHP65180.1"/>
    <property type="molecule type" value="Genomic_DNA"/>
</dbReference>
<dbReference type="InterPro" id="IPR051311">
    <property type="entry name" value="DedA_domain"/>
</dbReference>
<keyword evidence="1" id="KW-0472">Membrane</keyword>
<feature type="transmembrane region" description="Helical" evidence="1">
    <location>
        <begin position="93"/>
        <end position="114"/>
    </location>
</feature>
<dbReference type="Proteomes" id="UP000221168">
    <property type="component" value="Unassembled WGS sequence"/>
</dbReference>
<keyword evidence="1" id="KW-1133">Transmembrane helix</keyword>
<sequence length="148" mass="15098">MTASLLAGLFLSAFTSATLLPGTSEAVLAGLVAAGSVPLLALVLVASVGNVLGSCVNWWLGKQAARFGAKAAGGGTPPARVARAQAFYHRYGYWSLLASWVPVIGDPLTVIAGLMREPFWRFVAIVAIAKTGRYAVLAAGLAAAGLQG</sequence>
<feature type="domain" description="VTT" evidence="2">
    <location>
        <begin position="23"/>
        <end position="138"/>
    </location>
</feature>
<evidence type="ECO:0000259" key="2">
    <source>
        <dbReference type="Pfam" id="PF09335"/>
    </source>
</evidence>
<feature type="transmembrane region" description="Helical" evidence="1">
    <location>
        <begin position="39"/>
        <end position="60"/>
    </location>
</feature>
<feature type="transmembrane region" description="Helical" evidence="1">
    <location>
        <begin position="120"/>
        <end position="146"/>
    </location>
</feature>
<evidence type="ECO:0000256" key="1">
    <source>
        <dbReference type="SAM" id="Phobius"/>
    </source>
</evidence>
<evidence type="ECO:0000313" key="3">
    <source>
        <dbReference type="EMBL" id="PHP65180.1"/>
    </source>
</evidence>
<proteinExistence type="predicted"/>
<comment type="caution">
    <text evidence="3">The sequence shown here is derived from an EMBL/GenBank/DDBJ whole genome shotgun (WGS) entry which is preliminary data.</text>
</comment>
<dbReference type="OrthoDB" id="9814483at2"/>
<organism evidence="3 4">
    <name type="scientific">Zhengella mangrovi</name>
    <dbReference type="NCBI Taxonomy" id="1982044"/>
    <lineage>
        <taxon>Bacteria</taxon>
        <taxon>Pseudomonadati</taxon>
        <taxon>Pseudomonadota</taxon>
        <taxon>Alphaproteobacteria</taxon>
        <taxon>Hyphomicrobiales</taxon>
        <taxon>Notoacmeibacteraceae</taxon>
        <taxon>Zhengella</taxon>
    </lineage>
</organism>
<reference evidence="3 4" key="1">
    <citation type="submission" date="2017-10" db="EMBL/GenBank/DDBJ databases">
        <title>Sedimentibacterium mangrovi gen. nov., sp. nov., a novel member of family Phyllobacteriacea isolated from mangrove sediment.</title>
        <authorList>
            <person name="Liao H."/>
            <person name="Tian Y."/>
        </authorList>
    </citation>
    <scope>NUCLEOTIDE SEQUENCE [LARGE SCALE GENOMIC DNA]</scope>
    <source>
        <strain evidence="3 4">X9-2-2</strain>
    </source>
</reference>
<name>A0A2G1QI94_9HYPH</name>
<keyword evidence="1" id="KW-0812">Transmembrane</keyword>
<evidence type="ECO:0000313" key="4">
    <source>
        <dbReference type="Proteomes" id="UP000221168"/>
    </source>
</evidence>
<gene>
    <name evidence="3" type="ORF">CSC94_20815</name>
</gene>
<keyword evidence="4" id="KW-1185">Reference proteome</keyword>